<dbReference type="AlphaFoldDB" id="A0A5J4SHJ4"/>
<accession>A0A5J4SHJ4</accession>
<dbReference type="Gene3D" id="2.60.40.1740">
    <property type="entry name" value="hypothetical protein (bacova_03559)"/>
    <property type="match status" value="1"/>
</dbReference>
<organism evidence="2">
    <name type="scientific">termite gut metagenome</name>
    <dbReference type="NCBI Taxonomy" id="433724"/>
    <lineage>
        <taxon>unclassified sequences</taxon>
        <taxon>metagenomes</taxon>
        <taxon>organismal metagenomes</taxon>
    </lineage>
</organism>
<comment type="caution">
    <text evidence="2">The sequence shown here is derived from an EMBL/GenBank/DDBJ whole genome shotgun (WGS) entry which is preliminary data.</text>
</comment>
<name>A0A5J4SHJ4_9ZZZZ</name>
<feature type="domain" description="BT-3987-like N-terminal" evidence="1">
    <location>
        <begin position="31"/>
        <end position="153"/>
    </location>
</feature>
<reference evidence="2" key="1">
    <citation type="submission" date="2019-03" db="EMBL/GenBank/DDBJ databases">
        <title>Single cell metagenomics reveals metabolic interactions within the superorganism composed of flagellate Streblomastix strix and complex community of Bacteroidetes bacteria on its surface.</title>
        <authorList>
            <person name="Treitli S.C."/>
            <person name="Kolisko M."/>
            <person name="Husnik F."/>
            <person name="Keeling P."/>
            <person name="Hampl V."/>
        </authorList>
    </citation>
    <scope>NUCLEOTIDE SEQUENCE</scope>
    <source>
        <strain evidence="2">STM</strain>
    </source>
</reference>
<dbReference type="PROSITE" id="PS51257">
    <property type="entry name" value="PROKAR_LIPOPROTEIN"/>
    <property type="match status" value="1"/>
</dbReference>
<dbReference type="InterPro" id="IPR013728">
    <property type="entry name" value="BT_3987-like_N"/>
</dbReference>
<dbReference type="Pfam" id="PF08522">
    <property type="entry name" value="BT_3987-like_N"/>
    <property type="match status" value="1"/>
</dbReference>
<dbReference type="EMBL" id="SNRY01000200">
    <property type="protein sequence ID" value="KAA6344781.1"/>
    <property type="molecule type" value="Genomic_DNA"/>
</dbReference>
<sequence>MKRHKLFSLIFLLFLMFMFSCENEEEQMEYAKIYFPLSTRATNGVFVANFDFTKDTTFIVGAYCAGSILPTQDVSVQIAFAEDLLTESQVTNPALAGYELLPASAYEVSPEDMIVTIKKGTERGDIKITFHNTNLDDSKQYILPLKIASTSQYEISPTHGTLFFGIKKQ</sequence>
<evidence type="ECO:0000259" key="1">
    <source>
        <dbReference type="Pfam" id="PF08522"/>
    </source>
</evidence>
<gene>
    <name evidence="2" type="ORF">EZS27_007612</name>
</gene>
<protein>
    <recommendedName>
        <fullName evidence="1">BT-3987-like N-terminal domain-containing protein</fullName>
    </recommendedName>
</protein>
<proteinExistence type="predicted"/>
<evidence type="ECO:0000313" key="2">
    <source>
        <dbReference type="EMBL" id="KAA6344781.1"/>
    </source>
</evidence>